<evidence type="ECO:0000313" key="1">
    <source>
        <dbReference type="EMBL" id="HEB44216.1"/>
    </source>
</evidence>
<gene>
    <name evidence="1" type="ORF">ENP70_11110</name>
</gene>
<dbReference type="AlphaFoldDB" id="A0A7C1PGW2"/>
<dbReference type="Gene3D" id="3.10.450.530">
    <property type="entry name" value="Ribonuclease toxin, BrnT, of type II toxin-antitoxin system"/>
    <property type="match status" value="1"/>
</dbReference>
<sequence>MRSLDDIPQEEWAFEWDEAKRISNRHKHGIDFDDVVLALAGPRLETQTMANGELRVLATCPESGRLITAVYTMRGNVCWIISARVARRNERREYHAHYHS</sequence>
<dbReference type="InterPro" id="IPR038573">
    <property type="entry name" value="BrnT_sf"/>
</dbReference>
<reference evidence="1" key="1">
    <citation type="journal article" date="2020" name="mSystems">
        <title>Genome- and Community-Level Interaction Insights into Carbon Utilization and Element Cycling Functions of Hydrothermarchaeota in Hydrothermal Sediment.</title>
        <authorList>
            <person name="Zhou Z."/>
            <person name="Liu Y."/>
            <person name="Xu W."/>
            <person name="Pan J."/>
            <person name="Luo Z.H."/>
            <person name="Li M."/>
        </authorList>
    </citation>
    <scope>NUCLEOTIDE SEQUENCE [LARGE SCALE GENOMIC DNA]</scope>
    <source>
        <strain evidence="1">SpSt-243</strain>
    </source>
</reference>
<proteinExistence type="predicted"/>
<dbReference type="Pfam" id="PF04365">
    <property type="entry name" value="BrnT_toxin"/>
    <property type="match status" value="1"/>
</dbReference>
<organism evidence="1">
    <name type="scientific">Agrobacterium albertimagni</name>
    <dbReference type="NCBI Taxonomy" id="147266"/>
    <lineage>
        <taxon>Bacteria</taxon>
        <taxon>Pseudomonadati</taxon>
        <taxon>Pseudomonadota</taxon>
        <taxon>Alphaproteobacteria</taxon>
        <taxon>Hyphomicrobiales</taxon>
        <taxon>Rhizobiaceae</taxon>
        <taxon>Rhizobium/Agrobacterium group</taxon>
        <taxon>Agrobacterium</taxon>
    </lineage>
</organism>
<name>A0A7C1PGW2_9HYPH</name>
<accession>A0A7C1PGW2</accession>
<dbReference type="InterPro" id="IPR007460">
    <property type="entry name" value="BrnT_toxin"/>
</dbReference>
<protein>
    <submittedName>
        <fullName evidence="1">BrnT family toxin</fullName>
    </submittedName>
</protein>
<comment type="caution">
    <text evidence="1">The sequence shown here is derived from an EMBL/GenBank/DDBJ whole genome shotgun (WGS) entry which is preliminary data.</text>
</comment>
<dbReference type="EMBL" id="DSKI01000573">
    <property type="protein sequence ID" value="HEB44216.1"/>
    <property type="molecule type" value="Genomic_DNA"/>
</dbReference>